<reference evidence="1 2" key="1">
    <citation type="journal article" date="2014" name="PLoS ONE">
        <title>The first complete genome sequence of the class fimbriimonadia in the phylum armatimonadetes.</title>
        <authorList>
            <person name="Hu Z.Y."/>
            <person name="Wang Y.Z."/>
            <person name="Im W.T."/>
            <person name="Wang S.Y."/>
            <person name="Zhao G.P."/>
            <person name="Zheng H.J."/>
            <person name="Quan Z.X."/>
        </authorList>
    </citation>
    <scope>NUCLEOTIDE SEQUENCE [LARGE SCALE GENOMIC DNA]</scope>
    <source>
        <strain evidence="1">Gsoil 348</strain>
    </source>
</reference>
<dbReference type="KEGG" id="fgi:OP10G_1222"/>
<gene>
    <name evidence="1" type="ORF">OP10G_1222</name>
</gene>
<organism evidence="1 2">
    <name type="scientific">Fimbriimonas ginsengisoli Gsoil 348</name>
    <dbReference type="NCBI Taxonomy" id="661478"/>
    <lineage>
        <taxon>Bacteria</taxon>
        <taxon>Bacillati</taxon>
        <taxon>Armatimonadota</taxon>
        <taxon>Fimbriimonadia</taxon>
        <taxon>Fimbriimonadales</taxon>
        <taxon>Fimbriimonadaceae</taxon>
        <taxon>Fimbriimonas</taxon>
    </lineage>
</organism>
<dbReference type="Proteomes" id="UP000027982">
    <property type="component" value="Chromosome"/>
</dbReference>
<dbReference type="HOGENOM" id="CLU_2584576_0_0_0"/>
<proteinExistence type="predicted"/>
<keyword evidence="2" id="KW-1185">Reference proteome</keyword>
<evidence type="ECO:0000313" key="1">
    <source>
        <dbReference type="EMBL" id="AIE84590.1"/>
    </source>
</evidence>
<protein>
    <submittedName>
        <fullName evidence="1">Uncharacterized protein</fullName>
    </submittedName>
</protein>
<sequence>MKLEHDHFPSYPNVDTGPEGYALAIRTPKQVSVKLRFGGEIDTVIVDHRRIGFSLPRPTSYRCTFAGGDHLFEIAWPPTE</sequence>
<dbReference type="EMBL" id="CP007139">
    <property type="protein sequence ID" value="AIE84590.1"/>
    <property type="molecule type" value="Genomic_DNA"/>
</dbReference>
<accession>A0A068NPE3</accession>
<evidence type="ECO:0000313" key="2">
    <source>
        <dbReference type="Proteomes" id="UP000027982"/>
    </source>
</evidence>
<name>A0A068NPE3_FIMGI</name>
<dbReference type="AlphaFoldDB" id="A0A068NPE3"/>